<evidence type="ECO:0000313" key="2">
    <source>
        <dbReference type="EMBL" id="GHO60559.1"/>
    </source>
</evidence>
<reference evidence="2 3" key="1">
    <citation type="journal article" date="2021" name="Int. J. Syst. Evol. Microbiol.">
        <title>Reticulibacter mediterranei gen. nov., sp. nov., within the new family Reticulibacteraceae fam. nov., and Ktedonospora formicarum gen. nov., sp. nov., Ktedonobacter robiniae sp. nov., Dictyobacter formicarum sp. nov. and Dictyobacter arantiisoli sp. nov., belonging to the class Ktedonobacteria.</title>
        <authorList>
            <person name="Yabe S."/>
            <person name="Zheng Y."/>
            <person name="Wang C.M."/>
            <person name="Sakai Y."/>
            <person name="Abe K."/>
            <person name="Yokota A."/>
            <person name="Donadio S."/>
            <person name="Cavaletti L."/>
            <person name="Monciardini P."/>
        </authorList>
    </citation>
    <scope>NUCLEOTIDE SEQUENCE [LARGE SCALE GENOMIC DNA]</scope>
    <source>
        <strain evidence="2 3">SOSP1-30</strain>
    </source>
</reference>
<evidence type="ECO:0000313" key="3">
    <source>
        <dbReference type="Proteomes" id="UP000654345"/>
    </source>
</evidence>
<dbReference type="InterPro" id="IPR002734">
    <property type="entry name" value="RibDG_C"/>
</dbReference>
<sequence>MRKLIVSNLTTLDGYYEGKDRNVGVLFDYFHEDYNGDQTFDHYNTERMRAADTLLLSGRTSFLGNKEYWTGVPNDPHSTVIRREFAGLIKSIEKIVISDHLTSEELAPWENTRIVKRADTYQEIAALKQQPGRDIFMFASRMLWNDLLLHGLVDELHFTIFPLIAGEGTPLFVGRPPVILKLLSTRTWQGSGNILAVYRPDLKKK</sequence>
<protein>
    <submittedName>
        <fullName evidence="2">Deaminase reductase</fullName>
    </submittedName>
</protein>
<dbReference type="InterPro" id="IPR024072">
    <property type="entry name" value="DHFR-like_dom_sf"/>
</dbReference>
<dbReference type="Proteomes" id="UP000654345">
    <property type="component" value="Unassembled WGS sequence"/>
</dbReference>
<accession>A0ABQ3V6G5</accession>
<proteinExistence type="predicted"/>
<dbReference type="Gene3D" id="3.40.430.10">
    <property type="entry name" value="Dihydrofolate Reductase, subunit A"/>
    <property type="match status" value="1"/>
</dbReference>
<evidence type="ECO:0000259" key="1">
    <source>
        <dbReference type="Pfam" id="PF01872"/>
    </source>
</evidence>
<keyword evidence="3" id="KW-1185">Reference proteome</keyword>
<gene>
    <name evidence="2" type="ORF">KSB_90340</name>
</gene>
<name>A0ABQ3V6G5_9CHLR</name>
<dbReference type="RefSeq" id="WP_201376640.1">
    <property type="nucleotide sequence ID" value="NZ_BNJG01000005.1"/>
</dbReference>
<dbReference type="Pfam" id="PF01872">
    <property type="entry name" value="RibD_C"/>
    <property type="match status" value="1"/>
</dbReference>
<organism evidence="2 3">
    <name type="scientific">Ktedonobacter robiniae</name>
    <dbReference type="NCBI Taxonomy" id="2778365"/>
    <lineage>
        <taxon>Bacteria</taxon>
        <taxon>Bacillati</taxon>
        <taxon>Chloroflexota</taxon>
        <taxon>Ktedonobacteria</taxon>
        <taxon>Ktedonobacterales</taxon>
        <taxon>Ktedonobacteraceae</taxon>
        <taxon>Ktedonobacter</taxon>
    </lineage>
</organism>
<feature type="domain" description="Bacterial bifunctional deaminase-reductase C-terminal" evidence="1">
    <location>
        <begin position="2"/>
        <end position="186"/>
    </location>
</feature>
<comment type="caution">
    <text evidence="2">The sequence shown here is derived from an EMBL/GenBank/DDBJ whole genome shotgun (WGS) entry which is preliminary data.</text>
</comment>
<dbReference type="SUPFAM" id="SSF53597">
    <property type="entry name" value="Dihydrofolate reductase-like"/>
    <property type="match status" value="1"/>
</dbReference>
<dbReference type="EMBL" id="BNJG01000005">
    <property type="protein sequence ID" value="GHO60559.1"/>
    <property type="molecule type" value="Genomic_DNA"/>
</dbReference>